<keyword evidence="1" id="KW-0472">Membrane</keyword>
<reference evidence="2 3" key="1">
    <citation type="journal article" date="2017" name="Gigascience">
        <title>Draft genome of the honey bee ectoparasitic mite, Tropilaelaps mercedesae, is shaped by the parasitic life history.</title>
        <authorList>
            <person name="Dong X."/>
            <person name="Armstrong S.D."/>
            <person name="Xia D."/>
            <person name="Makepeace B.L."/>
            <person name="Darby A.C."/>
            <person name="Kadowaki T."/>
        </authorList>
    </citation>
    <scope>NUCLEOTIDE SEQUENCE [LARGE SCALE GENOMIC DNA]</scope>
    <source>
        <strain evidence="2">Wuxi-XJTLU</strain>
    </source>
</reference>
<proteinExistence type="predicted"/>
<feature type="non-terminal residue" evidence="2">
    <location>
        <position position="1"/>
    </location>
</feature>
<name>A0A1V9Y3R2_9ACAR</name>
<organism evidence="2 3">
    <name type="scientific">Tropilaelaps mercedesae</name>
    <dbReference type="NCBI Taxonomy" id="418985"/>
    <lineage>
        <taxon>Eukaryota</taxon>
        <taxon>Metazoa</taxon>
        <taxon>Ecdysozoa</taxon>
        <taxon>Arthropoda</taxon>
        <taxon>Chelicerata</taxon>
        <taxon>Arachnida</taxon>
        <taxon>Acari</taxon>
        <taxon>Parasitiformes</taxon>
        <taxon>Mesostigmata</taxon>
        <taxon>Gamasina</taxon>
        <taxon>Dermanyssoidea</taxon>
        <taxon>Laelapidae</taxon>
        <taxon>Tropilaelaps</taxon>
    </lineage>
</organism>
<evidence type="ECO:0000313" key="2">
    <source>
        <dbReference type="EMBL" id="OQR80397.1"/>
    </source>
</evidence>
<keyword evidence="3" id="KW-1185">Reference proteome</keyword>
<evidence type="ECO:0000313" key="3">
    <source>
        <dbReference type="Proteomes" id="UP000192247"/>
    </source>
</evidence>
<dbReference type="AlphaFoldDB" id="A0A1V9Y3R2"/>
<evidence type="ECO:0000256" key="1">
    <source>
        <dbReference type="SAM" id="Phobius"/>
    </source>
</evidence>
<dbReference type="InParanoid" id="A0A1V9Y3R2"/>
<sequence length="37" mass="4264">CLKFLFVPPNLCVVTIAVASFAWCNLFYIFKRAVQLQ</sequence>
<feature type="transmembrane region" description="Helical" evidence="1">
    <location>
        <begin position="6"/>
        <end position="30"/>
    </location>
</feature>
<keyword evidence="1" id="KW-1133">Transmembrane helix</keyword>
<protein>
    <submittedName>
        <fullName evidence="2">Mpv17 protein-like</fullName>
    </submittedName>
</protein>
<accession>A0A1V9Y3R2</accession>
<dbReference type="EMBL" id="MNPL01000042">
    <property type="protein sequence ID" value="OQR80397.1"/>
    <property type="molecule type" value="Genomic_DNA"/>
</dbReference>
<comment type="caution">
    <text evidence="2">The sequence shown here is derived from an EMBL/GenBank/DDBJ whole genome shotgun (WGS) entry which is preliminary data.</text>
</comment>
<keyword evidence="1" id="KW-0812">Transmembrane</keyword>
<gene>
    <name evidence="2" type="ORF">BIW11_05085</name>
</gene>
<dbReference type="Proteomes" id="UP000192247">
    <property type="component" value="Unassembled WGS sequence"/>
</dbReference>